<name>A0A1C3WNZ3_9HYPH</name>
<reference evidence="3" key="1">
    <citation type="submission" date="2016-08" db="EMBL/GenBank/DDBJ databases">
        <authorList>
            <person name="Varghese N."/>
            <person name="Submissions Spin"/>
        </authorList>
    </citation>
    <scope>NUCLEOTIDE SEQUENCE [LARGE SCALE GENOMIC DNA]</scope>
    <source>
        <strain evidence="3">HAMBI 2971</strain>
    </source>
</reference>
<dbReference type="InterPro" id="IPR018755">
    <property type="entry name" value="Phage_Mu_Gp48"/>
</dbReference>
<dbReference type="STRING" id="411945.GA0061102_10355"/>
<dbReference type="Proteomes" id="UP000199435">
    <property type="component" value="Unassembled WGS sequence"/>
</dbReference>
<accession>A0A1C3WNZ3</accession>
<evidence type="ECO:0000256" key="1">
    <source>
        <dbReference type="SAM" id="MobiDB-lite"/>
    </source>
</evidence>
<gene>
    <name evidence="2" type="ORF">GA0061102_10355</name>
</gene>
<feature type="region of interest" description="Disordered" evidence="1">
    <location>
        <begin position="1"/>
        <end position="24"/>
    </location>
</feature>
<dbReference type="AlphaFoldDB" id="A0A1C3WNZ3"/>
<evidence type="ECO:0000313" key="3">
    <source>
        <dbReference type="Proteomes" id="UP000199435"/>
    </source>
</evidence>
<protein>
    <submittedName>
        <fullName evidence="2">Uncharacterized protein YmfQ in lambdoid prophage, DUF2313 family</fullName>
    </submittedName>
</protein>
<feature type="compositionally biased region" description="Basic and acidic residues" evidence="1">
    <location>
        <begin position="1"/>
        <end position="10"/>
    </location>
</feature>
<dbReference type="Pfam" id="PF10076">
    <property type="entry name" value="Phage_Mu_Gp48"/>
    <property type="match status" value="1"/>
</dbReference>
<sequence length="220" mass="24414">MPDTHVRRTQSDYQQAMADNLPTGPAWPREPDAILMKVLNGLASNWAYVDGRAADLLEIESDPRLTFEMLDTWEAAWGLPDPCVAEAVTIGDRRNALVQKMTSEGGQSIPYFIGVAAGLGYTVTIQEYSPYMTGISQCGDTRVSTSSSDYRWMLGSTDLRFEWTIKLTSNRETWFRTGAGGGEVGVDHMVTIALATDLECVIRRWKPAQTEVSFDYSLLS</sequence>
<organism evidence="2 3">
    <name type="scientific">Rhizobium miluonense</name>
    <dbReference type="NCBI Taxonomy" id="411945"/>
    <lineage>
        <taxon>Bacteria</taxon>
        <taxon>Pseudomonadati</taxon>
        <taxon>Pseudomonadota</taxon>
        <taxon>Alphaproteobacteria</taxon>
        <taxon>Hyphomicrobiales</taxon>
        <taxon>Rhizobiaceae</taxon>
        <taxon>Rhizobium/Agrobacterium group</taxon>
        <taxon>Rhizobium</taxon>
    </lineage>
</organism>
<keyword evidence="3" id="KW-1185">Reference proteome</keyword>
<evidence type="ECO:0000313" key="2">
    <source>
        <dbReference type="EMBL" id="SCB41737.1"/>
    </source>
</evidence>
<dbReference type="RefSeq" id="WP_092853788.1">
    <property type="nucleotide sequence ID" value="NZ_FMAH01000035.1"/>
</dbReference>
<dbReference type="OrthoDB" id="6592844at2"/>
<proteinExistence type="predicted"/>
<dbReference type="EMBL" id="FMAH01000035">
    <property type="protein sequence ID" value="SCB41737.1"/>
    <property type="molecule type" value="Genomic_DNA"/>
</dbReference>